<accession>A0A0C1QND5</accession>
<dbReference type="RefSeq" id="WP_039455757.1">
    <property type="nucleotide sequence ID" value="NZ_JSWE01000092.1"/>
</dbReference>
<gene>
    <name evidence="2" type="ORF">NF27_DP00820</name>
</gene>
<dbReference type="InterPro" id="IPR036770">
    <property type="entry name" value="Ankyrin_rpt-contain_sf"/>
</dbReference>
<dbReference type="AlphaFoldDB" id="A0A0C1QND5"/>
<dbReference type="InterPro" id="IPR002110">
    <property type="entry name" value="Ankyrin_rpt"/>
</dbReference>
<protein>
    <submittedName>
        <fullName evidence="2">Uncharacterized protein</fullName>
    </submittedName>
</protein>
<reference evidence="2 3" key="1">
    <citation type="submission" date="2014-11" db="EMBL/GenBank/DDBJ databases">
        <title>A Rickettsiales Symbiont of Amoebae With Ancient Features.</title>
        <authorList>
            <person name="Schulz F."/>
            <person name="Martijn J."/>
            <person name="Wascher F."/>
            <person name="Kostanjsek R."/>
            <person name="Ettema T.J."/>
            <person name="Horn M."/>
        </authorList>
    </citation>
    <scope>NUCLEOTIDE SEQUENCE [LARGE SCALE GENOMIC DNA]</scope>
    <source>
        <strain evidence="2 3">UWC36</strain>
    </source>
</reference>
<keyword evidence="3" id="KW-1185">Reference proteome</keyword>
<dbReference type="PANTHER" id="PTHR24121">
    <property type="entry name" value="NO MECHANORECEPTOR POTENTIAL C, ISOFORM D-RELATED"/>
    <property type="match status" value="1"/>
</dbReference>
<proteinExistence type="predicted"/>
<sequence length="491" mass="56000">MREAFFNAVKNGNLEELHNLRVQVPELINKLDQGYMKYSTSNTITSVPRTFGSQGFLLAAVHGQVAVMDYILDLNAKCINAIDDMGDSAFFIAAKHGKIEVMMHLLLIDQNLIDSINMKGKNIFLYAAEHGQIEVMKYILNKKPELINSVDENRENEYSDYEKGFQPLNAWSSPRDINIAALLMAYDVKGFLPPAKEQGLWQILGSKPKSISYLRRQEILPEWLNLLGLQNESEFSLLRDEVTNFGKNLLFIGAFNDMRSNLFSLNIKYMPNEVVEYIIKIAANSLASESQYSNLLSAILKDNEALVQLKQRCAREMLQEFYPHFIRDHSPELNYIEELQKARNLDHILKASKFMADIVINKCRKHNSSFDKLPAAEEISSWIAPVLGGKSEQFENYVSQELRSDLMNVMYQALIKHYNKSKEEIKGAIISGIDEIIDGCTTTEPQFSREIKNANKRAADNENTSSRESHARKIKKQDDKDRGDENKGRAL</sequence>
<dbReference type="Pfam" id="PF12796">
    <property type="entry name" value="Ank_2"/>
    <property type="match status" value="1"/>
</dbReference>
<dbReference type="STRING" id="86105.NF27_DP00820"/>
<evidence type="ECO:0000313" key="3">
    <source>
        <dbReference type="Proteomes" id="UP000031258"/>
    </source>
</evidence>
<dbReference type="SUPFAM" id="SSF48403">
    <property type="entry name" value="Ankyrin repeat"/>
    <property type="match status" value="1"/>
</dbReference>
<dbReference type="EMBL" id="JSWE01000092">
    <property type="protein sequence ID" value="KIE05538.1"/>
    <property type="molecule type" value="Genomic_DNA"/>
</dbReference>
<feature type="region of interest" description="Disordered" evidence="1">
    <location>
        <begin position="452"/>
        <end position="491"/>
    </location>
</feature>
<dbReference type="PANTHER" id="PTHR24121:SF23">
    <property type="entry name" value="NO MECHANORECEPTOR POTENTIAL C, ISOFORM H"/>
    <property type="match status" value="1"/>
</dbReference>
<dbReference type="OrthoDB" id="5657095at2"/>
<dbReference type="Proteomes" id="UP000031258">
    <property type="component" value="Unassembled WGS sequence"/>
</dbReference>
<comment type="caution">
    <text evidence="2">The sequence shown here is derived from an EMBL/GenBank/DDBJ whole genome shotgun (WGS) entry which is preliminary data.</text>
</comment>
<dbReference type="Gene3D" id="1.25.40.20">
    <property type="entry name" value="Ankyrin repeat-containing domain"/>
    <property type="match status" value="1"/>
</dbReference>
<organism evidence="2 3">
    <name type="scientific">Candidatus Jidaibacter acanthamoebae</name>
    <dbReference type="NCBI Taxonomy" id="86105"/>
    <lineage>
        <taxon>Bacteria</taxon>
        <taxon>Pseudomonadati</taxon>
        <taxon>Pseudomonadota</taxon>
        <taxon>Alphaproteobacteria</taxon>
        <taxon>Rickettsiales</taxon>
        <taxon>Candidatus Midichloriaceae</taxon>
        <taxon>Candidatus Jidaibacter</taxon>
    </lineage>
</organism>
<evidence type="ECO:0000313" key="2">
    <source>
        <dbReference type="EMBL" id="KIE05538.1"/>
    </source>
</evidence>
<dbReference type="SMART" id="SM00248">
    <property type="entry name" value="ANK"/>
    <property type="match status" value="3"/>
</dbReference>
<name>A0A0C1QND5_9RICK</name>
<evidence type="ECO:0000256" key="1">
    <source>
        <dbReference type="SAM" id="MobiDB-lite"/>
    </source>
</evidence>